<evidence type="ECO:0000313" key="1">
    <source>
        <dbReference type="EMBL" id="DAF46323.1"/>
    </source>
</evidence>
<protein>
    <submittedName>
        <fullName evidence="1">SLIDING CLAMP CLAMP, GP45, REPLISOME.1A</fullName>
    </submittedName>
</protein>
<dbReference type="EMBL" id="BK032535">
    <property type="protein sequence ID" value="DAF46323.1"/>
    <property type="molecule type" value="Genomic_DNA"/>
</dbReference>
<organism evidence="1">
    <name type="scientific">Myoviridae sp. ctqEN1</name>
    <dbReference type="NCBI Taxonomy" id="2827709"/>
    <lineage>
        <taxon>Viruses</taxon>
        <taxon>Duplodnaviria</taxon>
        <taxon>Heunggongvirae</taxon>
        <taxon>Uroviricota</taxon>
        <taxon>Caudoviricetes</taxon>
    </lineage>
</organism>
<reference evidence="1" key="1">
    <citation type="journal article" date="2021" name="Proc. Natl. Acad. Sci. U.S.A.">
        <title>A Catalog of Tens of Thousands of Viruses from Human Metagenomes Reveals Hidden Associations with Chronic Diseases.</title>
        <authorList>
            <person name="Tisza M.J."/>
            <person name="Buck C.B."/>
        </authorList>
    </citation>
    <scope>NUCLEOTIDE SEQUENCE</scope>
    <source>
        <strain evidence="1">CtqEN1</strain>
    </source>
</reference>
<name>A0A8S5S689_9CAUD</name>
<proteinExistence type="predicted"/>
<sequence length="192" mass="21068">MVESETPDAKDVGFYDNISNFQRVISLFEEPEITLDDATLKIKDVTGDAKFVTSDIRLIQNLQDIDIERAVTQTLAVNPTLNATITKDTINRIKTASAAIANSKVVIHSRNGEIEFIVKDVDVLMSSSNSYKFKIQGESSKDCSVVVDASFFGKLGNEFNLSLVFSEKASTFRAILQSEEATIVIPTAHTAV</sequence>
<accession>A0A8S5S689</accession>
<dbReference type="Gene3D" id="3.70.10.10">
    <property type="match status" value="1"/>
</dbReference>